<dbReference type="InterPro" id="IPR013106">
    <property type="entry name" value="Ig_V-set"/>
</dbReference>
<evidence type="ECO:0000256" key="7">
    <source>
        <dbReference type="ARBA" id="ARBA00023319"/>
    </source>
</evidence>
<keyword evidence="6" id="KW-0325">Glycoprotein</keyword>
<feature type="domain" description="Ig-like" evidence="9">
    <location>
        <begin position="20"/>
        <end position="125"/>
    </location>
</feature>
<keyword evidence="8" id="KW-0732">Signal</keyword>
<dbReference type="GO" id="GO:0005886">
    <property type="term" value="C:plasma membrane"/>
    <property type="evidence" value="ECO:0007669"/>
    <property type="project" value="UniProtKB-SubCell"/>
</dbReference>
<dbReference type="SMART" id="SM00406">
    <property type="entry name" value="IGv"/>
    <property type="match status" value="2"/>
</dbReference>
<dbReference type="InterPro" id="IPR036179">
    <property type="entry name" value="Ig-like_dom_sf"/>
</dbReference>
<dbReference type="Pfam" id="PF07686">
    <property type="entry name" value="V-set"/>
    <property type="match status" value="1"/>
</dbReference>
<dbReference type="AlphaFoldDB" id="A0A7R9BZE6"/>
<dbReference type="SMART" id="SM00408">
    <property type="entry name" value="IGc2"/>
    <property type="match status" value="3"/>
</dbReference>
<dbReference type="FunFam" id="2.60.40.10:FF:000005">
    <property type="entry name" value="Neuronal cell adhesion molecule"/>
    <property type="match status" value="1"/>
</dbReference>
<dbReference type="GO" id="GO:0098632">
    <property type="term" value="F:cell-cell adhesion mediator activity"/>
    <property type="evidence" value="ECO:0007669"/>
    <property type="project" value="TreeGrafter"/>
</dbReference>
<dbReference type="PANTHER" id="PTHR10075:SF100">
    <property type="entry name" value="FASCICLIN-2"/>
    <property type="match status" value="1"/>
</dbReference>
<keyword evidence="2" id="KW-1003">Cell membrane</keyword>
<dbReference type="GO" id="GO:0030424">
    <property type="term" value="C:axon"/>
    <property type="evidence" value="ECO:0007669"/>
    <property type="project" value="TreeGrafter"/>
</dbReference>
<dbReference type="SUPFAM" id="SSF48726">
    <property type="entry name" value="Immunoglobulin"/>
    <property type="match status" value="3"/>
</dbReference>
<dbReference type="Pfam" id="PF13927">
    <property type="entry name" value="Ig_3"/>
    <property type="match status" value="1"/>
</dbReference>
<feature type="signal peptide" evidence="8">
    <location>
        <begin position="1"/>
        <end position="16"/>
    </location>
</feature>
<keyword evidence="4" id="KW-0472">Membrane</keyword>
<evidence type="ECO:0000313" key="11">
    <source>
        <dbReference type="Proteomes" id="UP000678499"/>
    </source>
</evidence>
<evidence type="ECO:0000313" key="10">
    <source>
        <dbReference type="EMBL" id="CAD7283234.1"/>
    </source>
</evidence>
<feature type="domain" description="Ig-like" evidence="9">
    <location>
        <begin position="129"/>
        <end position="216"/>
    </location>
</feature>
<dbReference type="PANTHER" id="PTHR10075">
    <property type="entry name" value="BASIGIN RELATED"/>
    <property type="match status" value="1"/>
</dbReference>
<proteinExistence type="predicted"/>
<keyword evidence="5" id="KW-1015">Disulfide bond</keyword>
<protein>
    <recommendedName>
        <fullName evidence="9">Ig-like domain-containing protein</fullName>
    </recommendedName>
</protein>
<dbReference type="InterPro" id="IPR003598">
    <property type="entry name" value="Ig_sub2"/>
</dbReference>
<dbReference type="OrthoDB" id="10010359at2759"/>
<accession>A0A7R9BZE6</accession>
<dbReference type="GO" id="GO:0007156">
    <property type="term" value="P:homophilic cell adhesion via plasma membrane adhesion molecules"/>
    <property type="evidence" value="ECO:0007669"/>
    <property type="project" value="TreeGrafter"/>
</dbReference>
<dbReference type="InterPro" id="IPR003599">
    <property type="entry name" value="Ig_sub"/>
</dbReference>
<evidence type="ECO:0000256" key="3">
    <source>
        <dbReference type="ARBA" id="ARBA00022737"/>
    </source>
</evidence>
<keyword evidence="11" id="KW-1185">Reference proteome</keyword>
<evidence type="ECO:0000256" key="6">
    <source>
        <dbReference type="ARBA" id="ARBA00023180"/>
    </source>
</evidence>
<evidence type="ECO:0000256" key="4">
    <source>
        <dbReference type="ARBA" id="ARBA00023136"/>
    </source>
</evidence>
<dbReference type="EMBL" id="CAJPEX010005053">
    <property type="protein sequence ID" value="CAG0923386.1"/>
    <property type="molecule type" value="Genomic_DNA"/>
</dbReference>
<dbReference type="InterPro" id="IPR013098">
    <property type="entry name" value="Ig_I-set"/>
</dbReference>
<keyword evidence="7" id="KW-0393">Immunoglobulin domain</keyword>
<sequence>MLWLVPFLTVLALVLAQRTPTISNISDEKVVDLGDTTELTCSVQYAFDYTVLWVKIDPDQPGGAIPLSKGTSLILPETRFALRHNTASSTYVLQMKDIQDTDAGIYQCQVLISTQNIISRNVKVSVRQPPVISDDSTRSVVATVGEDVTLECYASGFPNPRVSWRRKNNAILPTGGAVYRGNKLRIPSVSKDDRGTYYCVAENAVGEGARRNVALDVEFRPSISIPRPRVGQADGYGMDLECHVEAYPQPAITWLKDGFQLANNVHYKLSQFSAGDDFTSATLRVVSAGQGRYGEYKCQAANKFGRAEGVVNLHETYEPVCPPACSAESGPKAFAAVILLCLIYGRINW</sequence>
<dbReference type="Pfam" id="PF07679">
    <property type="entry name" value="I-set"/>
    <property type="match status" value="1"/>
</dbReference>
<organism evidence="10">
    <name type="scientific">Notodromas monacha</name>
    <dbReference type="NCBI Taxonomy" id="399045"/>
    <lineage>
        <taxon>Eukaryota</taxon>
        <taxon>Metazoa</taxon>
        <taxon>Ecdysozoa</taxon>
        <taxon>Arthropoda</taxon>
        <taxon>Crustacea</taxon>
        <taxon>Oligostraca</taxon>
        <taxon>Ostracoda</taxon>
        <taxon>Podocopa</taxon>
        <taxon>Podocopida</taxon>
        <taxon>Cypridocopina</taxon>
        <taxon>Cypridoidea</taxon>
        <taxon>Cyprididae</taxon>
        <taxon>Notodromas</taxon>
    </lineage>
</organism>
<name>A0A7R9BZE6_9CRUS</name>
<dbReference type="InterPro" id="IPR013783">
    <property type="entry name" value="Ig-like_fold"/>
</dbReference>
<dbReference type="CDD" id="cd00096">
    <property type="entry name" value="Ig"/>
    <property type="match status" value="1"/>
</dbReference>
<evidence type="ECO:0000256" key="8">
    <source>
        <dbReference type="SAM" id="SignalP"/>
    </source>
</evidence>
<feature type="chain" id="PRO_5036210499" description="Ig-like domain-containing protein" evidence="8">
    <location>
        <begin position="17"/>
        <end position="349"/>
    </location>
</feature>
<comment type="subcellular location">
    <subcellularLocation>
        <location evidence="1">Cell membrane</location>
    </subcellularLocation>
</comment>
<evidence type="ECO:0000256" key="5">
    <source>
        <dbReference type="ARBA" id="ARBA00023157"/>
    </source>
</evidence>
<evidence type="ECO:0000259" key="9">
    <source>
        <dbReference type="PROSITE" id="PS50835"/>
    </source>
</evidence>
<evidence type="ECO:0000256" key="1">
    <source>
        <dbReference type="ARBA" id="ARBA00004236"/>
    </source>
</evidence>
<dbReference type="EMBL" id="OA887090">
    <property type="protein sequence ID" value="CAD7283234.1"/>
    <property type="molecule type" value="Genomic_DNA"/>
</dbReference>
<reference evidence="10" key="1">
    <citation type="submission" date="2020-11" db="EMBL/GenBank/DDBJ databases">
        <authorList>
            <person name="Tran Van P."/>
        </authorList>
    </citation>
    <scope>NUCLEOTIDE SEQUENCE</scope>
</reference>
<feature type="domain" description="Ig-like" evidence="9">
    <location>
        <begin position="221"/>
        <end position="318"/>
    </location>
</feature>
<dbReference type="SMART" id="SM00409">
    <property type="entry name" value="IG"/>
    <property type="match status" value="3"/>
</dbReference>
<dbReference type="Proteomes" id="UP000678499">
    <property type="component" value="Unassembled WGS sequence"/>
</dbReference>
<gene>
    <name evidence="10" type="ORF">NMOB1V02_LOCUS10850</name>
</gene>
<dbReference type="GO" id="GO:0070593">
    <property type="term" value="P:dendrite self-avoidance"/>
    <property type="evidence" value="ECO:0007669"/>
    <property type="project" value="TreeGrafter"/>
</dbReference>
<keyword evidence="3" id="KW-0677">Repeat</keyword>
<dbReference type="GO" id="GO:0007411">
    <property type="term" value="P:axon guidance"/>
    <property type="evidence" value="ECO:0007669"/>
    <property type="project" value="TreeGrafter"/>
</dbReference>
<evidence type="ECO:0000256" key="2">
    <source>
        <dbReference type="ARBA" id="ARBA00022475"/>
    </source>
</evidence>
<dbReference type="InterPro" id="IPR007110">
    <property type="entry name" value="Ig-like_dom"/>
</dbReference>
<dbReference type="Gene3D" id="2.60.40.10">
    <property type="entry name" value="Immunoglobulins"/>
    <property type="match status" value="3"/>
</dbReference>
<dbReference type="PROSITE" id="PS50835">
    <property type="entry name" value="IG_LIKE"/>
    <property type="match status" value="3"/>
</dbReference>